<dbReference type="AlphaFoldDB" id="A0A0F9MLS1"/>
<name>A0A0F9MLS1_9ZZZZ</name>
<proteinExistence type="predicted"/>
<dbReference type="EMBL" id="LAZR01004659">
    <property type="protein sequence ID" value="KKN06679.1"/>
    <property type="molecule type" value="Genomic_DNA"/>
</dbReference>
<protein>
    <submittedName>
        <fullName evidence="1">Uncharacterized protein</fullName>
    </submittedName>
</protein>
<reference evidence="1" key="1">
    <citation type="journal article" date="2015" name="Nature">
        <title>Complex archaea that bridge the gap between prokaryotes and eukaryotes.</title>
        <authorList>
            <person name="Spang A."/>
            <person name="Saw J.H."/>
            <person name="Jorgensen S.L."/>
            <person name="Zaremba-Niedzwiedzka K."/>
            <person name="Martijn J."/>
            <person name="Lind A.E."/>
            <person name="van Eijk R."/>
            <person name="Schleper C."/>
            <person name="Guy L."/>
            <person name="Ettema T.J."/>
        </authorList>
    </citation>
    <scope>NUCLEOTIDE SEQUENCE</scope>
</reference>
<evidence type="ECO:0000313" key="1">
    <source>
        <dbReference type="EMBL" id="KKN06679.1"/>
    </source>
</evidence>
<comment type="caution">
    <text evidence="1">The sequence shown here is derived from an EMBL/GenBank/DDBJ whole genome shotgun (WGS) entry which is preliminary data.</text>
</comment>
<organism evidence="1">
    <name type="scientific">marine sediment metagenome</name>
    <dbReference type="NCBI Taxonomy" id="412755"/>
    <lineage>
        <taxon>unclassified sequences</taxon>
        <taxon>metagenomes</taxon>
        <taxon>ecological metagenomes</taxon>
    </lineage>
</organism>
<sequence length="45" mass="4890">MPMIPIYLKNGANSGSIARTGRGRGGYLQAMIRGFYSIVLMLWGA</sequence>
<gene>
    <name evidence="1" type="ORF">LCGC14_1074760</name>
</gene>
<accession>A0A0F9MLS1</accession>